<dbReference type="GO" id="GO:0016805">
    <property type="term" value="F:dipeptidase activity"/>
    <property type="evidence" value="ECO:0007669"/>
    <property type="project" value="TreeGrafter"/>
</dbReference>
<dbReference type="HOGENOM" id="CLU_031812_3_1_7"/>
<dbReference type="GO" id="GO:0005737">
    <property type="term" value="C:cytoplasm"/>
    <property type="evidence" value="ECO:0007669"/>
    <property type="project" value="TreeGrafter"/>
</dbReference>
<evidence type="ECO:0008006" key="4">
    <source>
        <dbReference type="Google" id="ProtNLM"/>
    </source>
</evidence>
<evidence type="ECO:0000313" key="2">
    <source>
        <dbReference type="EMBL" id="ETW92644.1"/>
    </source>
</evidence>
<dbReference type="PANTHER" id="PTHR30575:SF0">
    <property type="entry name" value="XAA-ARG DIPEPTIDASE"/>
    <property type="match status" value="1"/>
</dbReference>
<dbReference type="GO" id="GO:0046657">
    <property type="term" value="P:folic acid catabolic process"/>
    <property type="evidence" value="ECO:0007669"/>
    <property type="project" value="TreeGrafter"/>
</dbReference>
<feature type="non-terminal residue" evidence="2">
    <location>
        <position position="214"/>
    </location>
</feature>
<dbReference type="InterPro" id="IPR036264">
    <property type="entry name" value="Bact_exopeptidase_dim_dom"/>
</dbReference>
<dbReference type="Pfam" id="PF01546">
    <property type="entry name" value="Peptidase_M20"/>
    <property type="match status" value="1"/>
</dbReference>
<dbReference type="Proteomes" id="UP000019140">
    <property type="component" value="Unassembled WGS sequence"/>
</dbReference>
<proteinExistence type="predicted"/>
<reference evidence="2 3" key="1">
    <citation type="journal article" date="2014" name="Nature">
        <title>An environmental bacterial taxon with a large and distinct metabolic repertoire.</title>
        <authorList>
            <person name="Wilson M.C."/>
            <person name="Mori T."/>
            <person name="Ruckert C."/>
            <person name="Uria A.R."/>
            <person name="Helf M.J."/>
            <person name="Takada K."/>
            <person name="Gernert C."/>
            <person name="Steffens U.A."/>
            <person name="Heycke N."/>
            <person name="Schmitt S."/>
            <person name="Rinke C."/>
            <person name="Helfrich E.J."/>
            <person name="Brachmann A.O."/>
            <person name="Gurgui C."/>
            <person name="Wakimoto T."/>
            <person name="Kracht M."/>
            <person name="Crusemann M."/>
            <person name="Hentschel U."/>
            <person name="Abe I."/>
            <person name="Matsunaga S."/>
            <person name="Kalinowski J."/>
            <person name="Takeyama H."/>
            <person name="Piel J."/>
        </authorList>
    </citation>
    <scope>NUCLEOTIDE SEQUENCE [LARGE SCALE GENOMIC DNA]</scope>
    <source>
        <strain evidence="3">TSY2</strain>
    </source>
</reference>
<name>W4L412_9BACT</name>
<sequence>MDAKSGVQEHIKTIEPKLLEMSHRIHAHPELGYEEEQACAWLSESLHDAGFSVETGICDLPTAFVARAGNGPLHLAICCEYDALPGIGHACGHNVIAAISLGAGMAAARIADDAGLTISVIGTPAEERGDAGGKILLLERGAFEGVHAAMMVHPSPKDSAMPRIIAASMFDVFYTGKESHASAHPELGINAADALTVAQTAIGLLRQHIRSTDR</sequence>
<comment type="caution">
    <text evidence="2">The sequence shown here is derived from an EMBL/GenBank/DDBJ whole genome shotgun (WGS) entry which is preliminary data.</text>
</comment>
<dbReference type="SUPFAM" id="SSF53187">
    <property type="entry name" value="Zn-dependent exopeptidases"/>
    <property type="match status" value="1"/>
</dbReference>
<dbReference type="EMBL" id="AZHX01002831">
    <property type="protein sequence ID" value="ETW92644.1"/>
    <property type="molecule type" value="Genomic_DNA"/>
</dbReference>
<dbReference type="InterPro" id="IPR002933">
    <property type="entry name" value="Peptidase_M20"/>
</dbReference>
<dbReference type="SUPFAM" id="SSF55031">
    <property type="entry name" value="Bacterial exopeptidase dimerisation domain"/>
    <property type="match status" value="1"/>
</dbReference>
<keyword evidence="1" id="KW-0378">Hydrolase</keyword>
<evidence type="ECO:0000313" key="3">
    <source>
        <dbReference type="Proteomes" id="UP000019140"/>
    </source>
</evidence>
<dbReference type="PANTHER" id="PTHR30575">
    <property type="entry name" value="PEPTIDASE M20"/>
    <property type="match status" value="1"/>
</dbReference>
<protein>
    <recommendedName>
        <fullName evidence="4">Peptidase M20 dimerisation domain-containing protein</fullName>
    </recommendedName>
</protein>
<dbReference type="AlphaFoldDB" id="W4L412"/>
<organism evidence="2 3">
    <name type="scientific">Candidatus Entotheonella gemina</name>
    <dbReference type="NCBI Taxonomy" id="1429439"/>
    <lineage>
        <taxon>Bacteria</taxon>
        <taxon>Pseudomonadati</taxon>
        <taxon>Nitrospinota/Tectimicrobiota group</taxon>
        <taxon>Candidatus Tectimicrobiota</taxon>
        <taxon>Candidatus Entotheonellia</taxon>
        <taxon>Candidatus Entotheonellales</taxon>
        <taxon>Candidatus Entotheonellaceae</taxon>
        <taxon>Candidatus Entotheonella</taxon>
    </lineage>
</organism>
<evidence type="ECO:0000256" key="1">
    <source>
        <dbReference type="ARBA" id="ARBA00022801"/>
    </source>
</evidence>
<accession>W4L412</accession>
<dbReference type="GO" id="GO:0071713">
    <property type="term" value="F:para-aminobenzoyl-glutamate hydrolase activity"/>
    <property type="evidence" value="ECO:0007669"/>
    <property type="project" value="TreeGrafter"/>
</dbReference>
<dbReference type="Gene3D" id="3.40.630.10">
    <property type="entry name" value="Zn peptidases"/>
    <property type="match status" value="1"/>
</dbReference>
<keyword evidence="3" id="KW-1185">Reference proteome</keyword>
<gene>
    <name evidence="2" type="ORF">ETSY2_52910</name>
</gene>
<dbReference type="InterPro" id="IPR052030">
    <property type="entry name" value="Peptidase_M20/M20A_hydrolases"/>
</dbReference>